<evidence type="ECO:0000256" key="2">
    <source>
        <dbReference type="ARBA" id="ARBA00022801"/>
    </source>
</evidence>
<dbReference type="Gene3D" id="1.10.486.10">
    <property type="entry name" value="PCRA, domain 4"/>
    <property type="match status" value="1"/>
</dbReference>
<evidence type="ECO:0000256" key="1">
    <source>
        <dbReference type="ARBA" id="ARBA00022741"/>
    </source>
</evidence>
<protein>
    <recommendedName>
        <fullName evidence="5">UvrD-like helicase C-terminal domain-containing protein</fullName>
    </recommendedName>
</protein>
<feature type="non-terminal residue" evidence="6">
    <location>
        <position position="119"/>
    </location>
</feature>
<dbReference type="SUPFAM" id="SSF52540">
    <property type="entry name" value="P-loop containing nucleoside triphosphate hydrolases"/>
    <property type="match status" value="1"/>
</dbReference>
<dbReference type="InterPro" id="IPR027417">
    <property type="entry name" value="P-loop_NTPase"/>
</dbReference>
<dbReference type="EMBL" id="BARS01057962">
    <property type="protein sequence ID" value="GAG44224.1"/>
    <property type="molecule type" value="Genomic_DNA"/>
</dbReference>
<keyword evidence="1" id="KW-0547">Nucleotide-binding</keyword>
<feature type="non-terminal residue" evidence="6">
    <location>
        <position position="1"/>
    </location>
</feature>
<dbReference type="GO" id="GO:0016787">
    <property type="term" value="F:hydrolase activity"/>
    <property type="evidence" value="ECO:0007669"/>
    <property type="project" value="UniProtKB-KW"/>
</dbReference>
<accession>X0XM06</accession>
<dbReference type="GO" id="GO:0003677">
    <property type="term" value="F:DNA binding"/>
    <property type="evidence" value="ECO:0007669"/>
    <property type="project" value="InterPro"/>
</dbReference>
<proteinExistence type="predicted"/>
<dbReference type="InterPro" id="IPR000212">
    <property type="entry name" value="DNA_helicase_UvrD/REP"/>
</dbReference>
<evidence type="ECO:0000256" key="4">
    <source>
        <dbReference type="ARBA" id="ARBA00022840"/>
    </source>
</evidence>
<keyword evidence="2" id="KW-0378">Hydrolase</keyword>
<dbReference type="Gene3D" id="3.40.50.300">
    <property type="entry name" value="P-loop containing nucleotide triphosphate hydrolases"/>
    <property type="match status" value="1"/>
</dbReference>
<dbReference type="GO" id="GO:0005829">
    <property type="term" value="C:cytosol"/>
    <property type="evidence" value="ECO:0007669"/>
    <property type="project" value="TreeGrafter"/>
</dbReference>
<evidence type="ECO:0000259" key="5">
    <source>
        <dbReference type="Pfam" id="PF13361"/>
    </source>
</evidence>
<evidence type="ECO:0000313" key="6">
    <source>
        <dbReference type="EMBL" id="GAG44224.1"/>
    </source>
</evidence>
<keyword evidence="3" id="KW-0347">Helicase</keyword>
<comment type="caution">
    <text evidence="6">The sequence shown here is derived from an EMBL/GenBank/DDBJ whole genome shotgun (WGS) entry which is preliminary data.</text>
</comment>
<dbReference type="GO" id="GO:0005524">
    <property type="term" value="F:ATP binding"/>
    <property type="evidence" value="ECO:0007669"/>
    <property type="project" value="UniProtKB-KW"/>
</dbReference>
<keyword evidence="4" id="KW-0067">ATP-binding</keyword>
<dbReference type="AlphaFoldDB" id="X0XM06"/>
<dbReference type="PANTHER" id="PTHR11070:SF2">
    <property type="entry name" value="ATP-DEPENDENT DNA HELICASE SRS2"/>
    <property type="match status" value="1"/>
</dbReference>
<sequence length="119" mass="12725">AKIAVFVNMLEQLDVAGEVAPIVERVFAESGLEEAFQVAGADGKNALENVNELINAASLYGQQAEQPSLSDYLQQVALFSDVDAYDTAADRVALITLHTAKGLEFENVFIVGLEDGLLP</sequence>
<gene>
    <name evidence="6" type="ORF">S01H1_84759</name>
</gene>
<feature type="domain" description="UvrD-like helicase C-terminal" evidence="5">
    <location>
        <begin position="43"/>
        <end position="119"/>
    </location>
</feature>
<dbReference type="InterPro" id="IPR014017">
    <property type="entry name" value="DNA_helicase_UvrD-like_C"/>
</dbReference>
<organism evidence="6">
    <name type="scientific">marine sediment metagenome</name>
    <dbReference type="NCBI Taxonomy" id="412755"/>
    <lineage>
        <taxon>unclassified sequences</taxon>
        <taxon>metagenomes</taxon>
        <taxon>ecological metagenomes</taxon>
    </lineage>
</organism>
<dbReference type="GO" id="GO:0033202">
    <property type="term" value="C:DNA helicase complex"/>
    <property type="evidence" value="ECO:0007669"/>
    <property type="project" value="TreeGrafter"/>
</dbReference>
<dbReference type="PANTHER" id="PTHR11070">
    <property type="entry name" value="UVRD / RECB / PCRA DNA HELICASE FAMILY MEMBER"/>
    <property type="match status" value="1"/>
</dbReference>
<dbReference type="Pfam" id="PF13361">
    <property type="entry name" value="UvrD_C"/>
    <property type="match status" value="1"/>
</dbReference>
<dbReference type="GO" id="GO:0000725">
    <property type="term" value="P:recombinational repair"/>
    <property type="evidence" value="ECO:0007669"/>
    <property type="project" value="TreeGrafter"/>
</dbReference>
<reference evidence="6" key="1">
    <citation type="journal article" date="2014" name="Front. Microbiol.">
        <title>High frequency of phylogenetically diverse reductive dehalogenase-homologous genes in deep subseafloor sedimentary metagenomes.</title>
        <authorList>
            <person name="Kawai M."/>
            <person name="Futagami T."/>
            <person name="Toyoda A."/>
            <person name="Takaki Y."/>
            <person name="Nishi S."/>
            <person name="Hori S."/>
            <person name="Arai W."/>
            <person name="Tsubouchi T."/>
            <person name="Morono Y."/>
            <person name="Uchiyama I."/>
            <person name="Ito T."/>
            <person name="Fujiyama A."/>
            <person name="Inagaki F."/>
            <person name="Takami H."/>
        </authorList>
    </citation>
    <scope>NUCLEOTIDE SEQUENCE</scope>
    <source>
        <strain evidence="6">Expedition CK06-06</strain>
    </source>
</reference>
<evidence type="ECO:0000256" key="3">
    <source>
        <dbReference type="ARBA" id="ARBA00022806"/>
    </source>
</evidence>
<name>X0XM06_9ZZZZ</name>
<dbReference type="GO" id="GO:0043138">
    <property type="term" value="F:3'-5' DNA helicase activity"/>
    <property type="evidence" value="ECO:0007669"/>
    <property type="project" value="TreeGrafter"/>
</dbReference>